<evidence type="ECO:0000256" key="1">
    <source>
        <dbReference type="ARBA" id="ARBA00004651"/>
    </source>
</evidence>
<feature type="transmembrane region" description="Helical" evidence="6">
    <location>
        <begin position="832"/>
        <end position="852"/>
    </location>
</feature>
<dbReference type="InterPro" id="IPR038766">
    <property type="entry name" value="Membrane_comp_ABC_pdt"/>
</dbReference>
<feature type="transmembrane region" description="Helical" evidence="6">
    <location>
        <begin position="750"/>
        <end position="769"/>
    </location>
</feature>
<evidence type="ECO:0000256" key="4">
    <source>
        <dbReference type="ARBA" id="ARBA00022989"/>
    </source>
</evidence>
<dbReference type="GO" id="GO:0005886">
    <property type="term" value="C:plasma membrane"/>
    <property type="evidence" value="ECO:0007669"/>
    <property type="project" value="UniProtKB-SubCell"/>
</dbReference>
<feature type="domain" description="ABC3 transporter permease C-terminal" evidence="7">
    <location>
        <begin position="297"/>
        <end position="415"/>
    </location>
</feature>
<feature type="transmembrane region" description="Helical" evidence="6">
    <location>
        <begin position="505"/>
        <end position="528"/>
    </location>
</feature>
<feature type="transmembrane region" description="Helical" evidence="6">
    <location>
        <begin position="790"/>
        <end position="820"/>
    </location>
</feature>
<gene>
    <name evidence="8" type="ORF">SAMN02745977_02238</name>
</gene>
<sequence>MTASSPSISFWRLGWRTLWRDVRAGELRMLVLAVLLAVAALTAVGFFADRLNNALLRDAAQMLGGDVVVSSDQPTPAAFVERAQALGLSAIQTQTFPTMARTTPEKGEAGRLVMLKAVSAGYPLRGTLGVTRAGAMPTSGQAAASGAVRQQGAGAFALQPEQAVTAGPGRGEIWPEPAVLDTLGLQIGDELMLGESRLRITAVLTREPDRGNNFINFAPRAMMALEDLPATQLVQPASRVNYRLALVGPAGAVRSYTTWAEAELKRPEVHGIRVEALEGNNPQMQQTLGRAGNFLNLVALLAALLSAVAVALAARGFAARHLDDCAMLRVLGLSQRKIALAYTFEFALLGLLGSVLGLLLGYVVHYAFVWLLAGLVQTDLPAPGLAPFGLGLGVGMTLLLAFGLPPVLQLAGTPPLRVIRRELGQLKAAPASAVLLGVAGFAALLLATSQDLKLGLIAVGGFAAAVLLFMLLGWLAVVLLRGWLRRGPRLPHWLALAWRQLTARPVFAMVQVSSLAVGLLALLLLLLLRTDLVEDWKRATPVDAPDRFVINIMPDQAEAFRSTLQEAGVRQYDWYPMVRGRLVAVNGRAVSPEQFQEDRARRLVDREFNLSFSAQRPAHNPVVAGSWRNEDAGGLSMEEGIMETLGLKLGDRLLFDMGGVQRENTITSVRKVDWTSMHVNFFAMYPVSSLGDEVATTWITAYRTPAGAPGQISLDNRLLQTFPNITQIDMTSTIRQVQGVLEQVIRAVELLFGFGLAAGVVVLFATVSATREERARELAIMRALGASNRLLGRMLTAELAGTGALAGLLAALVALGLGWALARYVFEFDWSLAWWVVPAGALAGAVLSWLAGRWSLHGLLNRPVVATLRAATTE</sequence>
<evidence type="ECO:0000256" key="6">
    <source>
        <dbReference type="SAM" id="Phobius"/>
    </source>
</evidence>
<comment type="subcellular location">
    <subcellularLocation>
        <location evidence="1">Cell membrane</location>
        <topology evidence="1">Multi-pass membrane protein</topology>
    </subcellularLocation>
</comment>
<feature type="transmembrane region" description="Helical" evidence="6">
    <location>
        <begin position="454"/>
        <end position="484"/>
    </location>
</feature>
<dbReference type="Pfam" id="PF02687">
    <property type="entry name" value="FtsX"/>
    <property type="match status" value="2"/>
</dbReference>
<name>A0A1H8K465_9BURK</name>
<dbReference type="AlphaFoldDB" id="A0A1H8K465"/>
<dbReference type="RefSeq" id="WP_091817965.1">
    <property type="nucleotide sequence ID" value="NZ_FOCW01000009.1"/>
</dbReference>
<evidence type="ECO:0000256" key="3">
    <source>
        <dbReference type="ARBA" id="ARBA00022692"/>
    </source>
</evidence>
<protein>
    <submittedName>
        <fullName evidence="8">Putative ABC transport system permease protein</fullName>
    </submittedName>
</protein>
<feature type="transmembrane region" description="Helical" evidence="6">
    <location>
        <begin position="339"/>
        <end position="368"/>
    </location>
</feature>
<dbReference type="STRING" id="1121117.SAMN02745977_02238"/>
<dbReference type="EMBL" id="FOCW01000009">
    <property type="protein sequence ID" value="SEN87762.1"/>
    <property type="molecule type" value="Genomic_DNA"/>
</dbReference>
<accession>A0A1H8K465</accession>
<dbReference type="PANTHER" id="PTHR30287:SF1">
    <property type="entry name" value="INNER MEMBRANE PROTEIN"/>
    <property type="match status" value="1"/>
</dbReference>
<proteinExistence type="predicted"/>
<keyword evidence="5 6" id="KW-0472">Membrane</keyword>
<reference evidence="8 9" key="1">
    <citation type="submission" date="2016-10" db="EMBL/GenBank/DDBJ databases">
        <authorList>
            <person name="de Groot N.N."/>
        </authorList>
    </citation>
    <scope>NUCLEOTIDE SEQUENCE [LARGE SCALE GENOMIC DNA]</scope>
    <source>
        <strain evidence="8 9">DSM 15123</strain>
    </source>
</reference>
<evidence type="ECO:0000313" key="8">
    <source>
        <dbReference type="EMBL" id="SEN87762.1"/>
    </source>
</evidence>
<organism evidence="8 9">
    <name type="scientific">Brachymonas denitrificans DSM 15123</name>
    <dbReference type="NCBI Taxonomy" id="1121117"/>
    <lineage>
        <taxon>Bacteria</taxon>
        <taxon>Pseudomonadati</taxon>
        <taxon>Pseudomonadota</taxon>
        <taxon>Betaproteobacteria</taxon>
        <taxon>Burkholderiales</taxon>
        <taxon>Comamonadaceae</taxon>
        <taxon>Brachymonas</taxon>
    </lineage>
</organism>
<dbReference type="Proteomes" id="UP000199531">
    <property type="component" value="Unassembled WGS sequence"/>
</dbReference>
<feature type="transmembrane region" description="Helical" evidence="6">
    <location>
        <begin position="428"/>
        <end position="448"/>
    </location>
</feature>
<dbReference type="InterPro" id="IPR003838">
    <property type="entry name" value="ABC3_permease_C"/>
</dbReference>
<feature type="transmembrane region" description="Helical" evidence="6">
    <location>
        <begin position="388"/>
        <end position="408"/>
    </location>
</feature>
<keyword evidence="2" id="KW-1003">Cell membrane</keyword>
<evidence type="ECO:0000256" key="5">
    <source>
        <dbReference type="ARBA" id="ARBA00023136"/>
    </source>
</evidence>
<dbReference type="OrthoDB" id="5292592at2"/>
<keyword evidence="3 6" id="KW-0812">Transmembrane</keyword>
<feature type="transmembrane region" description="Helical" evidence="6">
    <location>
        <begin position="294"/>
        <end position="318"/>
    </location>
</feature>
<evidence type="ECO:0000313" key="9">
    <source>
        <dbReference type="Proteomes" id="UP000199531"/>
    </source>
</evidence>
<evidence type="ECO:0000256" key="2">
    <source>
        <dbReference type="ARBA" id="ARBA00022475"/>
    </source>
</evidence>
<evidence type="ECO:0000259" key="7">
    <source>
        <dbReference type="Pfam" id="PF02687"/>
    </source>
</evidence>
<feature type="domain" description="ABC3 transporter permease C-terminal" evidence="7">
    <location>
        <begin position="751"/>
        <end position="856"/>
    </location>
</feature>
<keyword evidence="9" id="KW-1185">Reference proteome</keyword>
<keyword evidence="4 6" id="KW-1133">Transmembrane helix</keyword>
<dbReference type="PANTHER" id="PTHR30287">
    <property type="entry name" value="MEMBRANE COMPONENT OF PREDICTED ABC SUPERFAMILY METABOLITE UPTAKE TRANSPORTER"/>
    <property type="match status" value="1"/>
</dbReference>